<dbReference type="InterPro" id="IPR036635">
    <property type="entry name" value="MurB_C_sf"/>
</dbReference>
<keyword evidence="7 19" id="KW-0963">Cytoplasm</keyword>
<comment type="catalytic activity">
    <reaction evidence="18 19">
        <text>UDP-N-acetyl-alpha-D-muramate + NADP(+) = UDP-N-acetyl-3-O-(1-carboxyvinyl)-alpha-D-glucosamine + NADPH + H(+)</text>
        <dbReference type="Rhea" id="RHEA:12248"/>
        <dbReference type="ChEBI" id="CHEBI:15378"/>
        <dbReference type="ChEBI" id="CHEBI:57783"/>
        <dbReference type="ChEBI" id="CHEBI:58349"/>
        <dbReference type="ChEBI" id="CHEBI:68483"/>
        <dbReference type="ChEBI" id="CHEBI:70757"/>
        <dbReference type="EC" id="1.3.1.98"/>
    </reaction>
</comment>
<comment type="similarity">
    <text evidence="19">Belongs to the MurB family.</text>
</comment>
<dbReference type="Pfam" id="PF01565">
    <property type="entry name" value="FAD_binding_4"/>
    <property type="match status" value="1"/>
</dbReference>
<dbReference type="EC" id="1.3.1.98" evidence="5 19"/>
<comment type="pathway">
    <text evidence="4 19">Cell wall biogenesis; peptidoglycan biosynthesis.</text>
</comment>
<evidence type="ECO:0000256" key="3">
    <source>
        <dbReference type="ARBA" id="ARBA00004496"/>
    </source>
</evidence>
<organism evidence="21">
    <name type="scientific">Rhodothermus marinus</name>
    <name type="common">Rhodothermus obamensis</name>
    <dbReference type="NCBI Taxonomy" id="29549"/>
    <lineage>
        <taxon>Bacteria</taxon>
        <taxon>Pseudomonadati</taxon>
        <taxon>Rhodothermota</taxon>
        <taxon>Rhodothermia</taxon>
        <taxon>Rhodothermales</taxon>
        <taxon>Rhodothermaceae</taxon>
        <taxon>Rhodothermus</taxon>
    </lineage>
</organism>
<evidence type="ECO:0000256" key="11">
    <source>
        <dbReference type="ARBA" id="ARBA00022857"/>
    </source>
</evidence>
<comment type="cofactor">
    <cofactor evidence="1 19">
        <name>FAD</name>
        <dbReference type="ChEBI" id="CHEBI:57692"/>
    </cofactor>
</comment>
<evidence type="ECO:0000256" key="9">
    <source>
        <dbReference type="ARBA" id="ARBA00022630"/>
    </source>
</evidence>
<dbReference type="InterPro" id="IPR016169">
    <property type="entry name" value="FAD-bd_PCMH_sub2"/>
</dbReference>
<evidence type="ECO:0000256" key="5">
    <source>
        <dbReference type="ARBA" id="ARBA00012518"/>
    </source>
</evidence>
<keyword evidence="11 19" id="KW-0521">NADP</keyword>
<keyword evidence="8 19" id="KW-0132">Cell division</keyword>
<dbReference type="InterPro" id="IPR016167">
    <property type="entry name" value="FAD-bd_PCMH_sub1"/>
</dbReference>
<evidence type="ECO:0000256" key="12">
    <source>
        <dbReference type="ARBA" id="ARBA00022960"/>
    </source>
</evidence>
<name>A0A7V2F6R9_RHOMR</name>
<comment type="caution">
    <text evidence="19">Lacks conserved residue(s) required for the propagation of feature annotation.</text>
</comment>
<keyword evidence="12 19" id="KW-0133">Cell shape</keyword>
<dbReference type="GO" id="GO:0005829">
    <property type="term" value="C:cytosol"/>
    <property type="evidence" value="ECO:0007669"/>
    <property type="project" value="TreeGrafter"/>
</dbReference>
<dbReference type="NCBIfam" id="TIGR00179">
    <property type="entry name" value="murB"/>
    <property type="match status" value="1"/>
</dbReference>
<feature type="active site" evidence="19">
    <location>
        <position position="285"/>
    </location>
</feature>
<dbReference type="UniPathway" id="UPA00219"/>
<feature type="active site" description="Proton donor" evidence="19">
    <location>
        <position position="215"/>
    </location>
</feature>
<keyword evidence="16 19" id="KW-0961">Cell wall biogenesis/degradation</keyword>
<dbReference type="PANTHER" id="PTHR21071:SF4">
    <property type="entry name" value="UDP-N-ACETYLENOLPYRUVOYLGLUCOSAMINE REDUCTASE"/>
    <property type="match status" value="1"/>
</dbReference>
<dbReference type="GO" id="GO:0008762">
    <property type="term" value="F:UDP-N-acetylmuramate dehydrogenase activity"/>
    <property type="evidence" value="ECO:0007669"/>
    <property type="project" value="UniProtKB-UniRule"/>
</dbReference>
<proteinExistence type="inferred from homology"/>
<dbReference type="InterPro" id="IPR006094">
    <property type="entry name" value="Oxid_FAD_bind_N"/>
</dbReference>
<comment type="function">
    <text evidence="2 19">Cell wall formation.</text>
</comment>
<evidence type="ECO:0000259" key="20">
    <source>
        <dbReference type="PROSITE" id="PS51387"/>
    </source>
</evidence>
<dbReference type="GO" id="GO:0051301">
    <property type="term" value="P:cell division"/>
    <property type="evidence" value="ECO:0007669"/>
    <property type="project" value="UniProtKB-KW"/>
</dbReference>
<dbReference type="Gene3D" id="3.30.465.10">
    <property type="match status" value="1"/>
</dbReference>
<dbReference type="InterPro" id="IPR016166">
    <property type="entry name" value="FAD-bd_PCMH"/>
</dbReference>
<dbReference type="EMBL" id="DSGB01000006">
    <property type="protein sequence ID" value="HER96666.1"/>
    <property type="molecule type" value="Genomic_DNA"/>
</dbReference>
<dbReference type="SUPFAM" id="SSF56194">
    <property type="entry name" value="Uridine diphospho-N-Acetylenolpyruvylglucosamine reductase, MurB, C-terminal domain"/>
    <property type="match status" value="1"/>
</dbReference>
<gene>
    <name evidence="19 21" type="primary">murB</name>
    <name evidence="21" type="ORF">ENO59_09145</name>
</gene>
<evidence type="ECO:0000256" key="6">
    <source>
        <dbReference type="ARBA" id="ARBA00015188"/>
    </source>
</evidence>
<evidence type="ECO:0000256" key="4">
    <source>
        <dbReference type="ARBA" id="ARBA00004752"/>
    </source>
</evidence>
<dbReference type="Gene3D" id="3.30.43.10">
    <property type="entry name" value="Uridine Diphospho-n-acetylenolpyruvylglucosamine Reductase, domain 2"/>
    <property type="match status" value="1"/>
</dbReference>
<evidence type="ECO:0000256" key="17">
    <source>
        <dbReference type="ARBA" id="ARBA00031026"/>
    </source>
</evidence>
<evidence type="ECO:0000313" key="21">
    <source>
        <dbReference type="EMBL" id="HER96666.1"/>
    </source>
</evidence>
<evidence type="ECO:0000256" key="15">
    <source>
        <dbReference type="ARBA" id="ARBA00023306"/>
    </source>
</evidence>
<evidence type="ECO:0000256" key="16">
    <source>
        <dbReference type="ARBA" id="ARBA00023316"/>
    </source>
</evidence>
<keyword evidence="10 19" id="KW-0274">FAD</keyword>
<evidence type="ECO:0000256" key="19">
    <source>
        <dbReference type="HAMAP-Rule" id="MF_00037"/>
    </source>
</evidence>
<evidence type="ECO:0000256" key="10">
    <source>
        <dbReference type="ARBA" id="ARBA00022827"/>
    </source>
</evidence>
<evidence type="ECO:0000256" key="8">
    <source>
        <dbReference type="ARBA" id="ARBA00022618"/>
    </source>
</evidence>
<evidence type="ECO:0000256" key="2">
    <source>
        <dbReference type="ARBA" id="ARBA00003921"/>
    </source>
</evidence>
<accession>A0A7V2F6R9</accession>
<sequence>MPLAPYTTFKIGGPADLFFEAYRRDELATAVLAARELGIPYFVLGLGANILVGDRGFRGLVIRNAARAYRLLDGHRLWAESGAIVYPDLIEVAVNAGLSGLEHYVGIPSTVGGALWQNLHFLSPPPERARTMFIAEVLAEAEVLTAENMRQTVGPEYFCFGYDYSILHERDDIVLAATFQLAPGDPARMREIMEANLAWRRERHPPLETEPSAGSIFKKIDGIGAGRLIDQCGLKGTRIGDAEVSPKHANIIVNRGRATATQVRALIAYVQHVVETRTGYRLEPEIRFVGEFDPLPDVEALAQWVHAKAST</sequence>
<dbReference type="Pfam" id="PF02873">
    <property type="entry name" value="MurB_C"/>
    <property type="match status" value="1"/>
</dbReference>
<dbReference type="Gene3D" id="3.90.78.10">
    <property type="entry name" value="UDP-N-acetylenolpyruvoylglucosamine reductase, C-terminal domain"/>
    <property type="match status" value="1"/>
</dbReference>
<reference evidence="21" key="1">
    <citation type="journal article" date="2020" name="mSystems">
        <title>Genome- and Community-Level Interaction Insights into Carbon Utilization and Element Cycling Functions of Hydrothermarchaeota in Hydrothermal Sediment.</title>
        <authorList>
            <person name="Zhou Z."/>
            <person name="Liu Y."/>
            <person name="Xu W."/>
            <person name="Pan J."/>
            <person name="Luo Z.H."/>
            <person name="Li M."/>
        </authorList>
    </citation>
    <scope>NUCLEOTIDE SEQUENCE [LARGE SCALE GENOMIC DNA]</scope>
    <source>
        <strain evidence="21">SpSt-143</strain>
    </source>
</reference>
<dbReference type="GO" id="GO:0008360">
    <property type="term" value="P:regulation of cell shape"/>
    <property type="evidence" value="ECO:0007669"/>
    <property type="project" value="UniProtKB-KW"/>
</dbReference>
<dbReference type="SUPFAM" id="SSF56176">
    <property type="entry name" value="FAD-binding/transporter-associated domain-like"/>
    <property type="match status" value="1"/>
</dbReference>
<dbReference type="InterPro" id="IPR036318">
    <property type="entry name" value="FAD-bd_PCMH-like_sf"/>
</dbReference>
<protein>
    <recommendedName>
        <fullName evidence="6 19">UDP-N-acetylenolpyruvoylglucosamine reductase</fullName>
        <ecNumber evidence="5 19">1.3.1.98</ecNumber>
    </recommendedName>
    <alternativeName>
        <fullName evidence="17 19">UDP-N-acetylmuramate dehydrogenase</fullName>
    </alternativeName>
</protein>
<dbReference type="PANTHER" id="PTHR21071">
    <property type="entry name" value="UDP-N-ACETYLENOLPYRUVOYLGLUCOSAMINE REDUCTASE"/>
    <property type="match status" value="1"/>
</dbReference>
<keyword evidence="15 19" id="KW-0131">Cell cycle</keyword>
<evidence type="ECO:0000256" key="7">
    <source>
        <dbReference type="ARBA" id="ARBA00022490"/>
    </source>
</evidence>
<keyword evidence="13 19" id="KW-0573">Peptidoglycan synthesis</keyword>
<dbReference type="HAMAP" id="MF_00037">
    <property type="entry name" value="MurB"/>
    <property type="match status" value="1"/>
</dbReference>
<evidence type="ECO:0000256" key="14">
    <source>
        <dbReference type="ARBA" id="ARBA00023002"/>
    </source>
</evidence>
<evidence type="ECO:0000256" key="13">
    <source>
        <dbReference type="ARBA" id="ARBA00022984"/>
    </source>
</evidence>
<dbReference type="PROSITE" id="PS51387">
    <property type="entry name" value="FAD_PCMH"/>
    <property type="match status" value="1"/>
</dbReference>
<comment type="subcellular location">
    <subcellularLocation>
        <location evidence="3 19">Cytoplasm</location>
    </subcellularLocation>
</comment>
<keyword evidence="9 19" id="KW-0285">Flavoprotein</keyword>
<dbReference type="GO" id="GO:0009252">
    <property type="term" value="P:peptidoglycan biosynthetic process"/>
    <property type="evidence" value="ECO:0007669"/>
    <property type="project" value="UniProtKB-UniRule"/>
</dbReference>
<evidence type="ECO:0000256" key="18">
    <source>
        <dbReference type="ARBA" id="ARBA00048914"/>
    </source>
</evidence>
<dbReference type="GO" id="GO:0071555">
    <property type="term" value="P:cell wall organization"/>
    <property type="evidence" value="ECO:0007669"/>
    <property type="project" value="UniProtKB-KW"/>
</dbReference>
<dbReference type="InterPro" id="IPR003170">
    <property type="entry name" value="MurB"/>
</dbReference>
<dbReference type="InterPro" id="IPR011601">
    <property type="entry name" value="MurB_C"/>
</dbReference>
<dbReference type="GO" id="GO:0071949">
    <property type="term" value="F:FAD binding"/>
    <property type="evidence" value="ECO:0007669"/>
    <property type="project" value="InterPro"/>
</dbReference>
<evidence type="ECO:0000256" key="1">
    <source>
        <dbReference type="ARBA" id="ARBA00001974"/>
    </source>
</evidence>
<feature type="domain" description="FAD-binding PCMH-type" evidence="20">
    <location>
        <begin position="10"/>
        <end position="184"/>
    </location>
</feature>
<keyword evidence="14 19" id="KW-0560">Oxidoreductase</keyword>
<comment type="caution">
    <text evidence="21">The sequence shown here is derived from an EMBL/GenBank/DDBJ whole genome shotgun (WGS) entry which is preliminary data.</text>
</comment>
<dbReference type="AlphaFoldDB" id="A0A7V2F6R9"/>